<dbReference type="RefSeq" id="WP_072762862.1">
    <property type="nucleotide sequence ID" value="NZ_FQYX01000002.1"/>
</dbReference>
<sequence length="420" mass="46672">MKSKIKAIFYRLREQLWFRPFIFCFFSVIAAFIAHLADATVLKDFVPSINTDSLEELLSTISASMLVISIFSVASMLSAFSAASNSATPRSFKLIIVDDVSQNALSVFIGSFIFSIIAKVALQNGLYGKAGNFVLFVITLGLFAVVILTFLQWVNRISRLGRLTNTIKKIEVAAAKAIKARIKNPTLKGIALAPKKNPGYPILAHNIGYLIRINLGYLQDIAEDLDATITVNRLPGCFIEPNTPIAFLHGHIAEDMDEISRKIDKAFSCDETRVFDEDPRFGIIALSEIASRALSPGINDPGTAIQIIGSLTRLFHLWAEPENEEETTSVSYDRIEVPEISMADLFEDAFRPIARDGATNIEVMIKLQKTFCSLASMERADITSAAMYHSEMAYKRAVQHMKFEEDLKDLKKECLISKVV</sequence>
<proteinExistence type="predicted"/>
<evidence type="ECO:0000313" key="3">
    <source>
        <dbReference type="Proteomes" id="UP000184231"/>
    </source>
</evidence>
<gene>
    <name evidence="2" type="ORF">SAMN04487911_10220</name>
</gene>
<feature type="transmembrane region" description="Helical" evidence="1">
    <location>
        <begin position="104"/>
        <end position="122"/>
    </location>
</feature>
<evidence type="ECO:0000313" key="2">
    <source>
        <dbReference type="EMBL" id="SHI42091.1"/>
    </source>
</evidence>
<dbReference type="STRING" id="558155.SAMN04487911_10220"/>
<reference evidence="2 3" key="1">
    <citation type="submission" date="2016-11" db="EMBL/GenBank/DDBJ databases">
        <authorList>
            <person name="Jaros S."/>
            <person name="Januszkiewicz K."/>
            <person name="Wedrychowicz H."/>
        </authorList>
    </citation>
    <scope>NUCLEOTIDE SEQUENCE [LARGE SCALE GENOMIC DNA]</scope>
    <source>
        <strain evidence="2 3">CGMCC 1.8863</strain>
    </source>
</reference>
<dbReference type="AlphaFoldDB" id="A0A1M6B071"/>
<dbReference type="OrthoDB" id="2955631at2"/>
<keyword evidence="1" id="KW-0812">Transmembrane</keyword>
<dbReference type="EMBL" id="FQYX01000002">
    <property type="protein sequence ID" value="SHI42091.1"/>
    <property type="molecule type" value="Genomic_DNA"/>
</dbReference>
<evidence type="ECO:0000256" key="1">
    <source>
        <dbReference type="SAM" id="Phobius"/>
    </source>
</evidence>
<protein>
    <submittedName>
        <fullName evidence="2">Uncharacterized membrane protein</fullName>
    </submittedName>
</protein>
<feature type="transmembrane region" description="Helical" evidence="1">
    <location>
        <begin position="16"/>
        <end position="37"/>
    </location>
</feature>
<keyword evidence="1" id="KW-0472">Membrane</keyword>
<feature type="transmembrane region" description="Helical" evidence="1">
    <location>
        <begin position="134"/>
        <end position="154"/>
    </location>
</feature>
<dbReference type="Pfam" id="PF10011">
    <property type="entry name" value="DUF2254"/>
    <property type="match status" value="1"/>
</dbReference>
<organism evidence="2 3">
    <name type="scientific">Arenibacter nanhaiticus</name>
    <dbReference type="NCBI Taxonomy" id="558155"/>
    <lineage>
        <taxon>Bacteria</taxon>
        <taxon>Pseudomonadati</taxon>
        <taxon>Bacteroidota</taxon>
        <taxon>Flavobacteriia</taxon>
        <taxon>Flavobacteriales</taxon>
        <taxon>Flavobacteriaceae</taxon>
        <taxon>Arenibacter</taxon>
    </lineage>
</organism>
<dbReference type="Proteomes" id="UP000184231">
    <property type="component" value="Unassembled WGS sequence"/>
</dbReference>
<feature type="transmembrane region" description="Helical" evidence="1">
    <location>
        <begin position="57"/>
        <end position="83"/>
    </location>
</feature>
<name>A0A1M6B071_9FLAO</name>
<keyword evidence="1" id="KW-1133">Transmembrane helix</keyword>
<dbReference type="InterPro" id="IPR018723">
    <property type="entry name" value="DUF2254_membrane"/>
</dbReference>
<keyword evidence="3" id="KW-1185">Reference proteome</keyword>
<accession>A0A1M6B071</accession>